<dbReference type="OrthoDB" id="677272at2"/>
<dbReference type="RefSeq" id="WP_011964392.1">
    <property type="nucleotide sequence ID" value="NC_009613.3"/>
</dbReference>
<proteinExistence type="inferred from homology"/>
<dbReference type="GO" id="GO:0005829">
    <property type="term" value="C:cytosol"/>
    <property type="evidence" value="ECO:0007669"/>
    <property type="project" value="TreeGrafter"/>
</dbReference>
<dbReference type="GO" id="GO:0050821">
    <property type="term" value="P:protein stabilization"/>
    <property type="evidence" value="ECO:0007669"/>
    <property type="project" value="TreeGrafter"/>
</dbReference>
<dbReference type="GeneID" id="66553408"/>
<gene>
    <name evidence="3" type="ordered locus">FP2303</name>
</gene>
<dbReference type="PATRIC" id="fig|402612.5.peg.2354"/>
<dbReference type="PANTHER" id="PTHR35089:SF1">
    <property type="entry name" value="CHAPERONE PROTEIN SKP"/>
    <property type="match status" value="1"/>
</dbReference>
<dbReference type="AlphaFoldDB" id="A6H1Y4"/>
<organism evidence="3 4">
    <name type="scientific">Flavobacterium psychrophilum (strain ATCC 49511 / DSM 21280 / CIP 103535 / JIP02/86)</name>
    <dbReference type="NCBI Taxonomy" id="402612"/>
    <lineage>
        <taxon>Bacteria</taxon>
        <taxon>Pseudomonadati</taxon>
        <taxon>Bacteroidota</taxon>
        <taxon>Flavobacteriia</taxon>
        <taxon>Flavobacteriales</taxon>
        <taxon>Flavobacteriaceae</taxon>
        <taxon>Flavobacterium</taxon>
    </lineage>
</organism>
<dbReference type="HOGENOM" id="CLU_053320_2_0_10"/>
<dbReference type="Gene3D" id="3.30.910.20">
    <property type="entry name" value="Skp domain"/>
    <property type="match status" value="1"/>
</dbReference>
<name>A6H1Y4_FLAPJ</name>
<dbReference type="KEGG" id="fps:FP2303"/>
<reference evidence="3 4" key="1">
    <citation type="journal article" date="2007" name="Nat. Biotechnol.">
        <title>Complete genome sequence of the fish pathogen Flavobacterium psychrophilum.</title>
        <authorList>
            <person name="Duchaud E."/>
            <person name="Boussaha M."/>
            <person name="Loux V."/>
            <person name="Bernardet J.F."/>
            <person name="Michel C."/>
            <person name="Kerouault B."/>
            <person name="Mondot S."/>
            <person name="Nicolas P."/>
            <person name="Bossy R."/>
            <person name="Caron C."/>
            <person name="Bessieres P."/>
            <person name="Gibrat J.F."/>
            <person name="Claverol S."/>
            <person name="Dumetz F."/>
            <person name="Le Henaff M."/>
            <person name="Benmansour A."/>
        </authorList>
    </citation>
    <scope>NUCLEOTIDE SEQUENCE [LARGE SCALE GENOMIC DNA]</scope>
    <source>
        <strain evidence="4">ATCC 49511 / DSM 21280 / CIP 103535 / JIP02/86</strain>
    </source>
</reference>
<dbReference type="EMBL" id="AM398681">
    <property type="protein sequence ID" value="CAL44358.1"/>
    <property type="molecule type" value="Genomic_DNA"/>
</dbReference>
<dbReference type="GO" id="GO:0051082">
    <property type="term" value="F:unfolded protein binding"/>
    <property type="evidence" value="ECO:0007669"/>
    <property type="project" value="InterPro"/>
</dbReference>
<sequence length="189" mass="21496">MNIPAFLKTIIEYKHLQKILVGLALLLSSFAFYNTLNSSSQVYVDVNKLIEGYKRTKVAKAEFDKKANVMKANVDSLVGKWQKELQAYEKERVSLSPKELKLKQELLGNKQQQINSYQEAIQKQIQEEDKKVTQTVINDINDYIKEYGKKKGYKIIFGASGGGNIMYADESTDLTAEVLKGLNGEYDKK</sequence>
<dbReference type="Pfam" id="PF03938">
    <property type="entry name" value="OmpH"/>
    <property type="match status" value="1"/>
</dbReference>
<evidence type="ECO:0000256" key="1">
    <source>
        <dbReference type="ARBA" id="ARBA00009091"/>
    </source>
</evidence>
<protein>
    <submittedName>
        <fullName evidence="3">Probable outer membrane protein, OmpH family</fullName>
    </submittedName>
</protein>
<keyword evidence="4" id="KW-1185">Reference proteome</keyword>
<dbReference type="STRING" id="402612.FP2303"/>
<dbReference type="eggNOG" id="COG2825">
    <property type="taxonomic scope" value="Bacteria"/>
</dbReference>
<dbReference type="EnsemblBacteria" id="CAL44358">
    <property type="protein sequence ID" value="CAL44358"/>
    <property type="gene ID" value="FP2303"/>
</dbReference>
<evidence type="ECO:0000256" key="2">
    <source>
        <dbReference type="ARBA" id="ARBA00022729"/>
    </source>
</evidence>
<dbReference type="InterPro" id="IPR005632">
    <property type="entry name" value="Chaperone_Skp"/>
</dbReference>
<accession>A6H1Y4</accession>
<dbReference type="SMART" id="SM00935">
    <property type="entry name" value="OmpH"/>
    <property type="match status" value="1"/>
</dbReference>
<evidence type="ECO:0000313" key="4">
    <source>
        <dbReference type="Proteomes" id="UP000006394"/>
    </source>
</evidence>
<comment type="similarity">
    <text evidence="1">Belongs to the Skp family.</text>
</comment>
<dbReference type="SUPFAM" id="SSF111384">
    <property type="entry name" value="OmpH-like"/>
    <property type="match status" value="1"/>
</dbReference>
<keyword evidence="2" id="KW-0732">Signal</keyword>
<dbReference type="PANTHER" id="PTHR35089">
    <property type="entry name" value="CHAPERONE PROTEIN SKP"/>
    <property type="match status" value="1"/>
</dbReference>
<dbReference type="Proteomes" id="UP000006394">
    <property type="component" value="Chromosome"/>
</dbReference>
<dbReference type="InterPro" id="IPR024930">
    <property type="entry name" value="Skp_dom_sf"/>
</dbReference>
<evidence type="ECO:0000313" key="3">
    <source>
        <dbReference type="EMBL" id="CAL44358.1"/>
    </source>
</evidence>